<evidence type="ECO:0000313" key="8">
    <source>
        <dbReference type="Proteomes" id="UP000627292"/>
    </source>
</evidence>
<feature type="transmembrane region" description="Helical" evidence="6">
    <location>
        <begin position="53"/>
        <end position="77"/>
    </location>
</feature>
<comment type="subcellular location">
    <subcellularLocation>
        <location evidence="1">Cell membrane</location>
        <topology evidence="1">Multi-pass membrane protein</topology>
    </subcellularLocation>
</comment>
<keyword evidence="3 6" id="KW-0812">Transmembrane</keyword>
<keyword evidence="4 6" id="KW-1133">Transmembrane helix</keyword>
<evidence type="ECO:0000256" key="3">
    <source>
        <dbReference type="ARBA" id="ARBA00022692"/>
    </source>
</evidence>
<evidence type="ECO:0000256" key="6">
    <source>
        <dbReference type="SAM" id="Phobius"/>
    </source>
</evidence>
<keyword evidence="5 6" id="KW-0472">Membrane</keyword>
<proteinExistence type="predicted"/>
<reference evidence="7" key="2">
    <citation type="submission" date="2020-09" db="EMBL/GenBank/DDBJ databases">
        <authorList>
            <person name="Sun Q."/>
            <person name="Zhou Y."/>
        </authorList>
    </citation>
    <scope>NUCLEOTIDE SEQUENCE</scope>
    <source>
        <strain evidence="7">CGMCC 1.15290</strain>
    </source>
</reference>
<evidence type="ECO:0000256" key="4">
    <source>
        <dbReference type="ARBA" id="ARBA00022989"/>
    </source>
</evidence>
<name>A0A917IMX1_9BACT</name>
<dbReference type="EMBL" id="BMIB01000001">
    <property type="protein sequence ID" value="GGH56592.1"/>
    <property type="molecule type" value="Genomic_DNA"/>
</dbReference>
<evidence type="ECO:0000256" key="2">
    <source>
        <dbReference type="ARBA" id="ARBA00022475"/>
    </source>
</evidence>
<organism evidence="7 8">
    <name type="scientific">Filimonas zeae</name>
    <dbReference type="NCBI Taxonomy" id="1737353"/>
    <lineage>
        <taxon>Bacteria</taxon>
        <taxon>Pseudomonadati</taxon>
        <taxon>Bacteroidota</taxon>
        <taxon>Chitinophagia</taxon>
        <taxon>Chitinophagales</taxon>
        <taxon>Chitinophagaceae</taxon>
        <taxon>Filimonas</taxon>
    </lineage>
</organism>
<feature type="transmembrane region" description="Helical" evidence="6">
    <location>
        <begin position="104"/>
        <end position="123"/>
    </location>
</feature>
<sequence length="366" mass="42119">MKKLDWYIIKKFLTTFFFSIFLFAIISVVVDVGEKTDDFVKSGWSFSKIVVDYYLAFIPHIIALLFPLFVFIAVIFFTSKMAGKSEIVAILAAGVHFRRVLRPYFIAGLFLALLLWYASGYVIPRAEVKRTYFEDVYVNGNSTYNPLIQTSNNLYFRIDSFTYAGVHYYDTVRKTGGPFFMHRVNRKKLNEVVFNLRAETIRWDTATRKWALDNVVEREINGLKEKTTLTATKQMKFTFEPRDLRKDDFAKDKMTTPELQHNIKLEEMRGTEGVKALQIERFRRDATPVSVIILTLIGAIIGSRKVRGGSGVHLAMGFIIAAVFILMDRFSTIFSTKGNLPPVIAAWIPNIVFSMVAYYIYRKSPK</sequence>
<dbReference type="PANTHER" id="PTHR33529">
    <property type="entry name" value="SLR0882 PROTEIN-RELATED"/>
    <property type="match status" value="1"/>
</dbReference>
<feature type="transmembrane region" description="Helical" evidence="6">
    <location>
        <begin position="314"/>
        <end position="334"/>
    </location>
</feature>
<dbReference type="GO" id="GO:0015920">
    <property type="term" value="P:lipopolysaccharide transport"/>
    <property type="evidence" value="ECO:0007669"/>
    <property type="project" value="TreeGrafter"/>
</dbReference>
<gene>
    <name evidence="7" type="ORF">GCM10011379_00360</name>
</gene>
<evidence type="ECO:0000256" key="5">
    <source>
        <dbReference type="ARBA" id="ARBA00023136"/>
    </source>
</evidence>
<dbReference type="PANTHER" id="PTHR33529:SF8">
    <property type="entry name" value="PERMEASE, YJGP_YJGQ FAMILY"/>
    <property type="match status" value="1"/>
</dbReference>
<protein>
    <submittedName>
        <fullName evidence="7">Membrane protein</fullName>
    </submittedName>
</protein>
<dbReference type="RefSeq" id="WP_188949498.1">
    <property type="nucleotide sequence ID" value="NZ_BMIB01000001.1"/>
</dbReference>
<feature type="transmembrane region" description="Helical" evidence="6">
    <location>
        <begin position="12"/>
        <end position="33"/>
    </location>
</feature>
<keyword evidence="2" id="KW-1003">Cell membrane</keyword>
<keyword evidence="8" id="KW-1185">Reference proteome</keyword>
<evidence type="ECO:0000313" key="7">
    <source>
        <dbReference type="EMBL" id="GGH56592.1"/>
    </source>
</evidence>
<feature type="transmembrane region" description="Helical" evidence="6">
    <location>
        <begin position="286"/>
        <end position="302"/>
    </location>
</feature>
<evidence type="ECO:0000256" key="1">
    <source>
        <dbReference type="ARBA" id="ARBA00004651"/>
    </source>
</evidence>
<dbReference type="Proteomes" id="UP000627292">
    <property type="component" value="Unassembled WGS sequence"/>
</dbReference>
<accession>A0A917IMX1</accession>
<dbReference type="InterPro" id="IPR005495">
    <property type="entry name" value="LptG/LptF_permease"/>
</dbReference>
<dbReference type="AlphaFoldDB" id="A0A917IMX1"/>
<dbReference type="GO" id="GO:0043190">
    <property type="term" value="C:ATP-binding cassette (ABC) transporter complex"/>
    <property type="evidence" value="ECO:0007669"/>
    <property type="project" value="TreeGrafter"/>
</dbReference>
<feature type="transmembrane region" description="Helical" evidence="6">
    <location>
        <begin position="340"/>
        <end position="361"/>
    </location>
</feature>
<comment type="caution">
    <text evidence="7">The sequence shown here is derived from an EMBL/GenBank/DDBJ whole genome shotgun (WGS) entry which is preliminary data.</text>
</comment>
<dbReference type="Pfam" id="PF03739">
    <property type="entry name" value="LptF_LptG"/>
    <property type="match status" value="1"/>
</dbReference>
<reference evidence="7" key="1">
    <citation type="journal article" date="2014" name="Int. J. Syst. Evol. Microbiol.">
        <title>Complete genome sequence of Corynebacterium casei LMG S-19264T (=DSM 44701T), isolated from a smear-ripened cheese.</title>
        <authorList>
            <consortium name="US DOE Joint Genome Institute (JGI-PGF)"/>
            <person name="Walter F."/>
            <person name="Albersmeier A."/>
            <person name="Kalinowski J."/>
            <person name="Ruckert C."/>
        </authorList>
    </citation>
    <scope>NUCLEOTIDE SEQUENCE</scope>
    <source>
        <strain evidence="7">CGMCC 1.15290</strain>
    </source>
</reference>